<dbReference type="CDD" id="cd03801">
    <property type="entry name" value="GT4_PimA-like"/>
    <property type="match status" value="1"/>
</dbReference>
<comment type="caution">
    <text evidence="1">The sequence shown here is derived from an EMBL/GenBank/DDBJ whole genome shotgun (WGS) entry which is preliminary data.</text>
</comment>
<sequence length="382" mass="43129">MRIALLTDGIYPYVLGGMQKHSYYLAKYLARNGVYVDLYHTGGKDADTPRLLDFTEEELSYITPYYVLFPSTRKLPGHYVVESYLYSAKVYQLFRENEPVNFVYAQGFTGWKTIIEKKKGKALPPIGVNFHGVEMFQQAPNFNVKLQHLLFGPPVKYILHNTDYVFSLGGKLTPIQRRITTKQILEIPIGIEPHWLEQSQLVKANKIRKFVFIGRYERRKGIEELQEVIKHLSGKYNFKVSFIGPIPAEKQLKYDEVDYHGLIRDEQEIKAILKTSDVLVCPSYSEGMPTVILEAMASGLAVIATDVGAVSALVSVETGWLIPAADKSALQQAIVKAISIDGEELAQKQEAALQLVKNSYTWDSVISTTIETIKSIVNKSRT</sequence>
<dbReference type="PANTHER" id="PTHR12526">
    <property type="entry name" value="GLYCOSYLTRANSFERASE"/>
    <property type="match status" value="1"/>
</dbReference>
<gene>
    <name evidence="1" type="ORF">DP923_08750</name>
</gene>
<dbReference type="Pfam" id="PF13692">
    <property type="entry name" value="Glyco_trans_1_4"/>
    <property type="match status" value="1"/>
</dbReference>
<dbReference type="AlphaFoldDB" id="A0A364RGH6"/>
<dbReference type="EMBL" id="QMDV01000002">
    <property type="protein sequence ID" value="RAU83286.1"/>
    <property type="molecule type" value="Genomic_DNA"/>
</dbReference>
<reference evidence="1 2" key="1">
    <citation type="submission" date="2018-06" db="EMBL/GenBank/DDBJ databases">
        <authorList>
            <person name="Liu Z.-W."/>
        </authorList>
    </citation>
    <scope>NUCLEOTIDE SEQUENCE [LARGE SCALE GENOMIC DNA]</scope>
    <source>
        <strain evidence="1 2">2b14</strain>
    </source>
</reference>
<name>A0A364RGH6_9BACT</name>
<reference evidence="1 2" key="2">
    <citation type="submission" date="2018-07" db="EMBL/GenBank/DDBJ databases">
        <title>Pontibacter sp. 2b14 genomic sequence and assembly.</title>
        <authorList>
            <person name="Du Z.-J."/>
        </authorList>
    </citation>
    <scope>NUCLEOTIDE SEQUENCE [LARGE SCALE GENOMIC DNA]</scope>
    <source>
        <strain evidence="1 2">2b14</strain>
    </source>
</reference>
<dbReference type="Proteomes" id="UP000251692">
    <property type="component" value="Unassembled WGS sequence"/>
</dbReference>
<dbReference type="SUPFAM" id="SSF53756">
    <property type="entry name" value="UDP-Glycosyltransferase/glycogen phosphorylase"/>
    <property type="match status" value="1"/>
</dbReference>
<keyword evidence="2" id="KW-1185">Reference proteome</keyword>
<evidence type="ECO:0000313" key="2">
    <source>
        <dbReference type="Proteomes" id="UP000251692"/>
    </source>
</evidence>
<accession>A0A364RGH6</accession>
<dbReference type="OrthoDB" id="7560678at2"/>
<proteinExistence type="predicted"/>
<dbReference type="PANTHER" id="PTHR12526:SF637">
    <property type="entry name" value="GLYCOSYLTRANSFERASE EPSF-RELATED"/>
    <property type="match status" value="1"/>
</dbReference>
<dbReference type="Gene3D" id="3.40.50.2000">
    <property type="entry name" value="Glycogen Phosphorylase B"/>
    <property type="match status" value="2"/>
</dbReference>
<evidence type="ECO:0000313" key="1">
    <source>
        <dbReference type="EMBL" id="RAU83286.1"/>
    </source>
</evidence>
<protein>
    <submittedName>
        <fullName evidence="1">Glycosyltransferase family 1 protein</fullName>
    </submittedName>
</protein>
<keyword evidence="1" id="KW-0808">Transferase</keyword>
<dbReference type="GO" id="GO:0016740">
    <property type="term" value="F:transferase activity"/>
    <property type="evidence" value="ECO:0007669"/>
    <property type="project" value="UniProtKB-KW"/>
</dbReference>
<organism evidence="1 2">
    <name type="scientific">Pontibacter arcticus</name>
    <dbReference type="NCBI Taxonomy" id="2080288"/>
    <lineage>
        <taxon>Bacteria</taxon>
        <taxon>Pseudomonadati</taxon>
        <taxon>Bacteroidota</taxon>
        <taxon>Cytophagia</taxon>
        <taxon>Cytophagales</taxon>
        <taxon>Hymenobacteraceae</taxon>
        <taxon>Pontibacter</taxon>
    </lineage>
</organism>